<organism evidence="1 2">
    <name type="scientific">Daphnia magna</name>
    <dbReference type="NCBI Taxonomy" id="35525"/>
    <lineage>
        <taxon>Eukaryota</taxon>
        <taxon>Metazoa</taxon>
        <taxon>Ecdysozoa</taxon>
        <taxon>Arthropoda</taxon>
        <taxon>Crustacea</taxon>
        <taxon>Branchiopoda</taxon>
        <taxon>Diplostraca</taxon>
        <taxon>Cladocera</taxon>
        <taxon>Anomopoda</taxon>
        <taxon>Daphniidae</taxon>
        <taxon>Daphnia</taxon>
    </lineage>
</organism>
<accession>A0ABQ9YSG3</accession>
<reference evidence="1 2" key="1">
    <citation type="journal article" date="2023" name="Nucleic Acids Res.">
        <title>The hologenome of Daphnia magna reveals possible DNA methylation and microbiome-mediated evolution of the host genome.</title>
        <authorList>
            <person name="Chaturvedi A."/>
            <person name="Li X."/>
            <person name="Dhandapani V."/>
            <person name="Marshall H."/>
            <person name="Kissane S."/>
            <person name="Cuenca-Cambronero M."/>
            <person name="Asole G."/>
            <person name="Calvet F."/>
            <person name="Ruiz-Romero M."/>
            <person name="Marangio P."/>
            <person name="Guigo R."/>
            <person name="Rago D."/>
            <person name="Mirbahai L."/>
            <person name="Eastwood N."/>
            <person name="Colbourne J.K."/>
            <person name="Zhou J."/>
            <person name="Mallon E."/>
            <person name="Orsini L."/>
        </authorList>
    </citation>
    <scope>NUCLEOTIDE SEQUENCE [LARGE SCALE GENOMIC DNA]</scope>
    <source>
        <strain evidence="1">LRV0_1</strain>
    </source>
</reference>
<evidence type="ECO:0000313" key="1">
    <source>
        <dbReference type="EMBL" id="KAK4003491.1"/>
    </source>
</evidence>
<gene>
    <name evidence="1" type="ORF">OUZ56_005252</name>
</gene>
<name>A0ABQ9YSG3_9CRUS</name>
<proteinExistence type="predicted"/>
<protein>
    <submittedName>
        <fullName evidence="1">Uncharacterized protein</fullName>
    </submittedName>
</protein>
<evidence type="ECO:0000313" key="2">
    <source>
        <dbReference type="Proteomes" id="UP001234178"/>
    </source>
</evidence>
<sequence length="236" mass="27126">MPWKSPWKRVVPALISAGEIRCSGLTNCLSRPHSHIHSVLHFEENPMFADTYNSIRYWPCYYSSLISLDVKNSFDMHRKPIRGPEIVTLPLPVKTVFDVKNSRKLYRPPLDVVRADKSVKLLTLFLLKNTQYIKDGKAHYTWSEMLMTKLSPTVLYGHVGRNRELRLPGGLDKGNGGYPRSILREDFPSTYCGIHDMPPWWSQTIGDIDVFIPVTKDIQKAKQDPISWVSLTRPYA</sequence>
<comment type="caution">
    <text evidence="1">The sequence shown here is derived from an EMBL/GenBank/DDBJ whole genome shotgun (WGS) entry which is preliminary data.</text>
</comment>
<dbReference type="Proteomes" id="UP001234178">
    <property type="component" value="Unassembled WGS sequence"/>
</dbReference>
<keyword evidence="2" id="KW-1185">Reference proteome</keyword>
<dbReference type="EMBL" id="JAOYFB010000001">
    <property type="protein sequence ID" value="KAK4003491.1"/>
    <property type="molecule type" value="Genomic_DNA"/>
</dbReference>